<gene>
    <name evidence="1" type="ORF">GO621_11255</name>
</gene>
<dbReference type="Proteomes" id="UP000462014">
    <property type="component" value="Unassembled WGS sequence"/>
</dbReference>
<name>A0A7K1SXX9_9SPHI</name>
<dbReference type="AlphaFoldDB" id="A0A7K1SXX9"/>
<evidence type="ECO:0000313" key="1">
    <source>
        <dbReference type="EMBL" id="MVN22108.1"/>
    </source>
</evidence>
<organism evidence="1 2">
    <name type="scientific">Mucilaginibacter arboris</name>
    <dbReference type="NCBI Taxonomy" id="2682090"/>
    <lineage>
        <taxon>Bacteria</taxon>
        <taxon>Pseudomonadati</taxon>
        <taxon>Bacteroidota</taxon>
        <taxon>Sphingobacteriia</taxon>
        <taxon>Sphingobacteriales</taxon>
        <taxon>Sphingobacteriaceae</taxon>
        <taxon>Mucilaginibacter</taxon>
    </lineage>
</organism>
<protein>
    <submittedName>
        <fullName evidence="1">Uncharacterized protein</fullName>
    </submittedName>
</protein>
<reference evidence="1 2" key="1">
    <citation type="submission" date="2019-12" db="EMBL/GenBank/DDBJ databases">
        <title>Mucilaginibacter sp. HMF7410 genome sequencing and assembly.</title>
        <authorList>
            <person name="Kang H."/>
            <person name="Cha I."/>
            <person name="Kim H."/>
            <person name="Joh K."/>
        </authorList>
    </citation>
    <scope>NUCLEOTIDE SEQUENCE [LARGE SCALE GENOMIC DNA]</scope>
    <source>
        <strain evidence="1 2">HMF7410</strain>
    </source>
</reference>
<comment type="caution">
    <text evidence="1">The sequence shown here is derived from an EMBL/GenBank/DDBJ whole genome shotgun (WGS) entry which is preliminary data.</text>
</comment>
<accession>A0A7K1SXX9</accession>
<evidence type="ECO:0000313" key="2">
    <source>
        <dbReference type="Proteomes" id="UP000462014"/>
    </source>
</evidence>
<dbReference type="EMBL" id="WPIK01000009">
    <property type="protein sequence ID" value="MVN22108.1"/>
    <property type="molecule type" value="Genomic_DNA"/>
</dbReference>
<proteinExistence type="predicted"/>
<keyword evidence="2" id="KW-1185">Reference proteome</keyword>
<dbReference type="RefSeq" id="WP_157567039.1">
    <property type="nucleotide sequence ID" value="NZ_WPIK01000009.1"/>
</dbReference>
<sequence>MTNGVFEAGERVITKDGEGVVNKNQEKKQDQIEVKLNTGEIKTYAPTEVSDDSDAG</sequence>